<dbReference type="Proteomes" id="UP000887574">
    <property type="component" value="Unplaced"/>
</dbReference>
<evidence type="ECO:0000313" key="4">
    <source>
        <dbReference type="WBParaSite" id="jg13238.1"/>
    </source>
</evidence>
<dbReference type="PANTHER" id="PTHR28624">
    <property type="entry name" value="COILED-COIL DOMAIN-CONTAINING PROTEIN 51"/>
    <property type="match status" value="1"/>
</dbReference>
<organism evidence="3 4">
    <name type="scientific">Ditylenchus dipsaci</name>
    <dbReference type="NCBI Taxonomy" id="166011"/>
    <lineage>
        <taxon>Eukaryota</taxon>
        <taxon>Metazoa</taxon>
        <taxon>Ecdysozoa</taxon>
        <taxon>Nematoda</taxon>
        <taxon>Chromadorea</taxon>
        <taxon>Rhabditida</taxon>
        <taxon>Tylenchina</taxon>
        <taxon>Tylenchomorpha</taxon>
        <taxon>Sphaerularioidea</taxon>
        <taxon>Anguinidae</taxon>
        <taxon>Anguininae</taxon>
        <taxon>Ditylenchus</taxon>
    </lineage>
</organism>
<reference evidence="4" key="1">
    <citation type="submission" date="2022-11" db="UniProtKB">
        <authorList>
            <consortium name="WormBaseParasite"/>
        </authorList>
    </citation>
    <scope>IDENTIFICATION</scope>
</reference>
<proteinExistence type="predicted"/>
<keyword evidence="2" id="KW-0472">Membrane</keyword>
<keyword evidence="3" id="KW-1185">Reference proteome</keyword>
<protein>
    <submittedName>
        <fullName evidence="4">Coiled-coil domain-containing protein 51</fullName>
    </submittedName>
</protein>
<keyword evidence="1" id="KW-0175">Coiled coil</keyword>
<dbReference type="WBParaSite" id="jg13238.1">
    <property type="protein sequence ID" value="jg13238.1"/>
    <property type="gene ID" value="jg13238"/>
</dbReference>
<feature type="coiled-coil region" evidence="1">
    <location>
        <begin position="23"/>
        <end position="50"/>
    </location>
</feature>
<keyword evidence="2" id="KW-0812">Transmembrane</keyword>
<dbReference type="PANTHER" id="PTHR28624:SF1">
    <property type="entry name" value="MITOCHONDRIAL POTASSIUM CHANNEL"/>
    <property type="match status" value="1"/>
</dbReference>
<dbReference type="AlphaFoldDB" id="A0A915CX20"/>
<evidence type="ECO:0000256" key="1">
    <source>
        <dbReference type="SAM" id="Coils"/>
    </source>
</evidence>
<sequence length="293" mass="34008">MDRMKNKAVREAREEVTQCEYLLQSAHQNRRQKQLELNRLQAHLKDIHLELDRTQRGEDRYLHLLTEQHKTIKLETALLSEFAEFENQERDAFEMLKNRLRISHERERENEQTTKYWSLTFGIVGAMLGIVGTSINNYMKMRELNRLFPSAQEVHPVLEEIASLVHTQQTQVLQVSKFLEDVVTALRFDPQKLGTVSIQNPEGQIQTKVEVLTQQNTALFKQMEELKRLIKLDQSLNGANPSSVVYVGDQMESLLHQTERNLESKMKLQTLFTVVAGYSVAVLGITLVYVIFK</sequence>
<evidence type="ECO:0000313" key="3">
    <source>
        <dbReference type="Proteomes" id="UP000887574"/>
    </source>
</evidence>
<accession>A0A915CX20</accession>
<feature type="transmembrane region" description="Helical" evidence="2">
    <location>
        <begin position="116"/>
        <end position="138"/>
    </location>
</feature>
<feature type="transmembrane region" description="Helical" evidence="2">
    <location>
        <begin position="270"/>
        <end position="292"/>
    </location>
</feature>
<name>A0A915CX20_9BILA</name>
<dbReference type="InterPro" id="IPR037660">
    <property type="entry name" value="CCDC51"/>
</dbReference>
<keyword evidence="2" id="KW-1133">Transmembrane helix</keyword>
<evidence type="ECO:0000256" key="2">
    <source>
        <dbReference type="SAM" id="Phobius"/>
    </source>
</evidence>